<proteinExistence type="predicted"/>
<accession>A0AAU8MS32</accession>
<sequence>MRKRVRPVSLQSHRPPCSAQASSFLQWFASLAASINGAELEPGAGMPIAIGLVEKSSRNSLIHKLPKTNPAAGSPREGRKRRQFGGIFAKQGCGYWTSPQADDEKA</sequence>
<feature type="region of interest" description="Disordered" evidence="1">
    <location>
        <begin position="64"/>
        <end position="83"/>
    </location>
</feature>
<dbReference type="RefSeq" id="WP_363798278.1">
    <property type="nucleotide sequence ID" value="NZ_CP159925.1"/>
</dbReference>
<name>A0AAU8MS32_9GAMM</name>
<evidence type="ECO:0000313" key="2">
    <source>
        <dbReference type="EMBL" id="XCO75353.1"/>
    </source>
</evidence>
<gene>
    <name evidence="2" type="ORF">ABU614_00710</name>
</gene>
<protein>
    <submittedName>
        <fullName evidence="2">Uncharacterized protein</fullName>
    </submittedName>
</protein>
<dbReference type="EMBL" id="CP159925">
    <property type="protein sequence ID" value="XCO75353.1"/>
    <property type="molecule type" value="Genomic_DNA"/>
</dbReference>
<organism evidence="2">
    <name type="scientific">Lysobacter firmicutimachus</name>
    <dbReference type="NCBI Taxonomy" id="1792846"/>
    <lineage>
        <taxon>Bacteria</taxon>
        <taxon>Pseudomonadati</taxon>
        <taxon>Pseudomonadota</taxon>
        <taxon>Gammaproteobacteria</taxon>
        <taxon>Lysobacterales</taxon>
        <taxon>Lysobacteraceae</taxon>
        <taxon>Lysobacter</taxon>
    </lineage>
</organism>
<reference evidence="2" key="1">
    <citation type="submission" date="2024-06" db="EMBL/GenBank/DDBJ databases">
        <authorList>
            <person name="Li S."/>
        </authorList>
    </citation>
    <scope>NUCLEOTIDE SEQUENCE</scope>
    <source>
        <strain evidence="2">SR10</strain>
    </source>
</reference>
<dbReference type="AlphaFoldDB" id="A0AAU8MS32"/>
<evidence type="ECO:0000256" key="1">
    <source>
        <dbReference type="SAM" id="MobiDB-lite"/>
    </source>
</evidence>